<keyword evidence="3" id="KW-0808">Transferase</keyword>
<dbReference type="GO" id="GO:0016757">
    <property type="term" value="F:glycosyltransferase activity"/>
    <property type="evidence" value="ECO:0007669"/>
    <property type="project" value="UniProtKB-KW"/>
</dbReference>
<keyword evidence="4 6" id="KW-0472">Membrane</keyword>
<dbReference type="EMBL" id="JAEACU010000001">
    <property type="protein sequence ID" value="KAH7544729.1"/>
    <property type="molecule type" value="Genomic_DNA"/>
</dbReference>
<protein>
    <recommendedName>
        <fullName evidence="9">Glycosyltransferase BC10-like</fullName>
    </recommendedName>
</protein>
<comment type="caution">
    <text evidence="7">The sequence shown here is derived from an EMBL/GenBank/DDBJ whole genome shotgun (WGS) entry which is preliminary data.</text>
</comment>
<keyword evidence="2" id="KW-0328">Glycosyltransferase</keyword>
<evidence type="ECO:0000256" key="2">
    <source>
        <dbReference type="ARBA" id="ARBA00022676"/>
    </source>
</evidence>
<evidence type="ECO:0000313" key="7">
    <source>
        <dbReference type="EMBL" id="KAH7544729.1"/>
    </source>
</evidence>
<keyword evidence="6" id="KW-1133">Transmembrane helix</keyword>
<comment type="subcellular location">
    <subcellularLocation>
        <location evidence="1">Membrane</location>
        <topology evidence="1">Single-pass type II membrane protein</topology>
    </subcellularLocation>
</comment>
<keyword evidence="6" id="KW-0812">Transmembrane</keyword>
<evidence type="ECO:0000256" key="5">
    <source>
        <dbReference type="ARBA" id="ARBA00023180"/>
    </source>
</evidence>
<dbReference type="Proteomes" id="UP000813462">
    <property type="component" value="Unassembled WGS sequence"/>
</dbReference>
<evidence type="ECO:0000256" key="4">
    <source>
        <dbReference type="ARBA" id="ARBA00023136"/>
    </source>
</evidence>
<evidence type="ECO:0000256" key="1">
    <source>
        <dbReference type="ARBA" id="ARBA00004606"/>
    </source>
</evidence>
<gene>
    <name evidence="7" type="ORF">FEM48_Zijuj01G0017200</name>
</gene>
<dbReference type="PANTHER" id="PTHR31042:SF150">
    <property type="entry name" value="OS06G0661900 PROTEIN"/>
    <property type="match status" value="1"/>
</dbReference>
<sequence>MKTAQTGRLGMGDMQNLHGARHRPPLKRPLWIIVLVSLISIFIIGAYVYPPQSSAACYIFSSRGCKAISDWLPPVPTREYTDEEVASHLVIREILNAPPLQSESPKVAFMFLTPYSLPFEKLWEKFFHGHEGKFSVYVHASKDKPVHVSRYFVNRDVRSDQVIWGKISMVDAEKRLLANALEDPDNQHFVLLSESCVPLYNFDYIYNHLINTNVSFVDSFEDPGPHGNGRYSEHMSPEIEKKDFRKGAQWFSMKRQHAVIVLADHLYYSKFRDYCKRVFSRFNSVLRNHMVEGDWFSIFTITKGVEGPTYEEMGIGRVSWGVDCKGGGVGGLQLKGASSAERDEERIFKEEVVYLQWLPGLEGRNCIADEHYLPTFFHLIDPGGIANWSVTHVDWSERKWHPKSYKAQDVTYGLLKNITSIQESVHVTSDEKKEVQRWPCLWNGIQKPCYLFARKFLPEALDKLMNHFANYTTI</sequence>
<dbReference type="Pfam" id="PF02485">
    <property type="entry name" value="Branch"/>
    <property type="match status" value="2"/>
</dbReference>
<keyword evidence="5" id="KW-0325">Glycoprotein</keyword>
<dbReference type="InterPro" id="IPR003406">
    <property type="entry name" value="Glyco_trans_14"/>
</dbReference>
<reference evidence="7" key="1">
    <citation type="journal article" date="2021" name="Front. Plant Sci.">
        <title>Chromosome-Scale Genome Assembly for Chinese Sour Jujube and Insights Into Its Genome Evolution and Domestication Signature.</title>
        <authorList>
            <person name="Shen L.-Y."/>
            <person name="Luo H."/>
            <person name="Wang X.-L."/>
            <person name="Wang X.-M."/>
            <person name="Qiu X.-J."/>
            <person name="Liu H."/>
            <person name="Zhou S.-S."/>
            <person name="Jia K.-H."/>
            <person name="Nie S."/>
            <person name="Bao Y.-T."/>
            <person name="Zhang R.-G."/>
            <person name="Yun Q.-Z."/>
            <person name="Chai Y.-H."/>
            <person name="Lu J.-Y."/>
            <person name="Li Y."/>
            <person name="Zhao S.-W."/>
            <person name="Mao J.-F."/>
            <person name="Jia S.-G."/>
            <person name="Mao Y.-M."/>
        </authorList>
    </citation>
    <scope>NUCLEOTIDE SEQUENCE</scope>
    <source>
        <strain evidence="7">AT0</strain>
        <tissue evidence="7">Leaf</tissue>
    </source>
</reference>
<evidence type="ECO:0000256" key="6">
    <source>
        <dbReference type="SAM" id="Phobius"/>
    </source>
</evidence>
<evidence type="ECO:0000313" key="8">
    <source>
        <dbReference type="Proteomes" id="UP000813462"/>
    </source>
</evidence>
<proteinExistence type="predicted"/>
<feature type="transmembrane region" description="Helical" evidence="6">
    <location>
        <begin position="30"/>
        <end position="49"/>
    </location>
</feature>
<accession>A0A978VYE5</accession>
<dbReference type="PANTHER" id="PTHR31042">
    <property type="entry name" value="CORE-2/I-BRANCHING BETA-1,6-N-ACETYLGLUCOSAMINYLTRANSFERASE FAMILY PROTEIN-RELATED"/>
    <property type="match status" value="1"/>
</dbReference>
<organism evidence="7 8">
    <name type="scientific">Ziziphus jujuba var. spinosa</name>
    <dbReference type="NCBI Taxonomy" id="714518"/>
    <lineage>
        <taxon>Eukaryota</taxon>
        <taxon>Viridiplantae</taxon>
        <taxon>Streptophyta</taxon>
        <taxon>Embryophyta</taxon>
        <taxon>Tracheophyta</taxon>
        <taxon>Spermatophyta</taxon>
        <taxon>Magnoliopsida</taxon>
        <taxon>eudicotyledons</taxon>
        <taxon>Gunneridae</taxon>
        <taxon>Pentapetalae</taxon>
        <taxon>rosids</taxon>
        <taxon>fabids</taxon>
        <taxon>Rosales</taxon>
        <taxon>Rhamnaceae</taxon>
        <taxon>Paliureae</taxon>
        <taxon>Ziziphus</taxon>
    </lineage>
</organism>
<name>A0A978VYE5_ZIZJJ</name>
<dbReference type="AlphaFoldDB" id="A0A978VYE5"/>
<dbReference type="GO" id="GO:0016020">
    <property type="term" value="C:membrane"/>
    <property type="evidence" value="ECO:0007669"/>
    <property type="project" value="UniProtKB-SubCell"/>
</dbReference>
<evidence type="ECO:0000256" key="3">
    <source>
        <dbReference type="ARBA" id="ARBA00022679"/>
    </source>
</evidence>
<dbReference type="InterPro" id="IPR044174">
    <property type="entry name" value="BC10-like"/>
</dbReference>
<evidence type="ECO:0008006" key="9">
    <source>
        <dbReference type="Google" id="ProtNLM"/>
    </source>
</evidence>